<protein>
    <submittedName>
        <fullName evidence="5">Glycerate kinase</fullName>
    </submittedName>
</protein>
<keyword evidence="6" id="KW-1185">Reference proteome</keyword>
<dbReference type="NCBIfam" id="TIGR00045">
    <property type="entry name" value="glycerate kinase"/>
    <property type="match status" value="1"/>
</dbReference>
<proteinExistence type="inferred from homology"/>
<accession>A0A3N2B9R6</accession>
<evidence type="ECO:0000256" key="2">
    <source>
        <dbReference type="ARBA" id="ARBA00022679"/>
    </source>
</evidence>
<dbReference type="AlphaFoldDB" id="A0A3N2B9R6"/>
<evidence type="ECO:0000256" key="4">
    <source>
        <dbReference type="PIRNR" id="PIRNR006078"/>
    </source>
</evidence>
<keyword evidence="2 4" id="KW-0808">Transferase</keyword>
<evidence type="ECO:0000256" key="3">
    <source>
        <dbReference type="ARBA" id="ARBA00022777"/>
    </source>
</evidence>
<dbReference type="Pfam" id="PF02595">
    <property type="entry name" value="Gly_kinase"/>
    <property type="match status" value="1"/>
</dbReference>
<organism evidence="5 6">
    <name type="scientific">Bogoriella caseilytica</name>
    <dbReference type="NCBI Taxonomy" id="56055"/>
    <lineage>
        <taxon>Bacteria</taxon>
        <taxon>Bacillati</taxon>
        <taxon>Actinomycetota</taxon>
        <taxon>Actinomycetes</taxon>
        <taxon>Micrococcales</taxon>
        <taxon>Bogoriellaceae</taxon>
        <taxon>Bogoriella</taxon>
    </lineage>
</organism>
<dbReference type="InterPro" id="IPR018197">
    <property type="entry name" value="Glycerate_kinase_RE-like"/>
</dbReference>
<gene>
    <name evidence="5" type="ORF">EDD31_0346</name>
</gene>
<dbReference type="EMBL" id="RKHK01000001">
    <property type="protein sequence ID" value="ROR72001.1"/>
    <property type="molecule type" value="Genomic_DNA"/>
</dbReference>
<dbReference type="InterPro" id="IPR004381">
    <property type="entry name" value="Glycerate_kinase"/>
</dbReference>
<reference evidence="5 6" key="1">
    <citation type="submission" date="2018-11" db="EMBL/GenBank/DDBJ databases">
        <title>Sequencing the genomes of 1000 actinobacteria strains.</title>
        <authorList>
            <person name="Klenk H.-P."/>
        </authorList>
    </citation>
    <scope>NUCLEOTIDE SEQUENCE [LARGE SCALE GENOMIC DNA]</scope>
    <source>
        <strain evidence="5 6">DSM 11294</strain>
    </source>
</reference>
<sequence length="381" mass="37971">MTMQTGNEASPKKILLALDKFKGSLTAAEAADHVAIGLRRVLPGVTIASVPVADGGEGTVEAALRAGLGEVRLMATGPLGERRETRYAADAETAVIEMAEISGLQMLEPTAQTSLSATSRGVGDAIAHALDTGRRRIIIGVGGSASTDGGAGMLAALGLRLLGPSGALPDGGAALGDLVEVDASDLHAGLSDAELILAADVDNPLLGPSGAAQVYGPQKGADPQSVERLEAGLAQWAAVLGRALPEQAQGRDELAGAGAAGGVGYACLVLGARFQAGVALMLELAGFDEHVRDVDLVITGEGSLDAQSLHGKVPVGVAQAAAQHGVPTIALAGRSLISAAEAVSAGIESVHTLVELEPDPAICMAQAGPLLETLAEGAVAS</sequence>
<dbReference type="PANTHER" id="PTHR21599:SF0">
    <property type="entry name" value="GLYCERATE KINASE"/>
    <property type="match status" value="1"/>
</dbReference>
<dbReference type="Proteomes" id="UP000280668">
    <property type="component" value="Unassembled WGS sequence"/>
</dbReference>
<comment type="similarity">
    <text evidence="1 4">Belongs to the glycerate kinase type-1 family.</text>
</comment>
<dbReference type="PANTHER" id="PTHR21599">
    <property type="entry name" value="GLYCERATE KINASE"/>
    <property type="match status" value="1"/>
</dbReference>
<dbReference type="PIRSF" id="PIRSF006078">
    <property type="entry name" value="GlxK"/>
    <property type="match status" value="1"/>
</dbReference>
<dbReference type="GO" id="GO:0008887">
    <property type="term" value="F:glycerate kinase activity"/>
    <property type="evidence" value="ECO:0007669"/>
    <property type="project" value="UniProtKB-UniRule"/>
</dbReference>
<dbReference type="Gene3D" id="3.40.50.10350">
    <property type="entry name" value="Glycerate kinase, domain 1"/>
    <property type="match status" value="1"/>
</dbReference>
<dbReference type="GO" id="GO:0031388">
    <property type="term" value="P:organic acid phosphorylation"/>
    <property type="evidence" value="ECO:0007669"/>
    <property type="project" value="UniProtKB-UniRule"/>
</dbReference>
<evidence type="ECO:0000313" key="6">
    <source>
        <dbReference type="Proteomes" id="UP000280668"/>
    </source>
</evidence>
<dbReference type="InterPro" id="IPR036129">
    <property type="entry name" value="Glycerate_kinase_sf"/>
</dbReference>
<dbReference type="SUPFAM" id="SSF110738">
    <property type="entry name" value="Glycerate kinase I"/>
    <property type="match status" value="1"/>
</dbReference>
<dbReference type="Gene3D" id="3.90.1510.10">
    <property type="entry name" value="Glycerate kinase, domain 2"/>
    <property type="match status" value="1"/>
</dbReference>
<keyword evidence="3 4" id="KW-0418">Kinase</keyword>
<comment type="caution">
    <text evidence="5">The sequence shown here is derived from an EMBL/GenBank/DDBJ whole genome shotgun (WGS) entry which is preliminary data.</text>
</comment>
<evidence type="ECO:0000313" key="5">
    <source>
        <dbReference type="EMBL" id="ROR72001.1"/>
    </source>
</evidence>
<dbReference type="InterPro" id="IPR018193">
    <property type="entry name" value="Glyc_kinase_flavodox-like_fold"/>
</dbReference>
<evidence type="ECO:0000256" key="1">
    <source>
        <dbReference type="ARBA" id="ARBA00006284"/>
    </source>
</evidence>
<name>A0A3N2B9R6_9MICO</name>